<name>X6PER3_RETFI</name>
<organism evidence="2 3">
    <name type="scientific">Reticulomyxa filosa</name>
    <dbReference type="NCBI Taxonomy" id="46433"/>
    <lineage>
        <taxon>Eukaryota</taxon>
        <taxon>Sar</taxon>
        <taxon>Rhizaria</taxon>
        <taxon>Retaria</taxon>
        <taxon>Foraminifera</taxon>
        <taxon>Monothalamids</taxon>
        <taxon>Reticulomyxidae</taxon>
        <taxon>Reticulomyxa</taxon>
    </lineage>
</organism>
<accession>X6PER3</accession>
<evidence type="ECO:0000313" key="2">
    <source>
        <dbReference type="EMBL" id="ETO36975.1"/>
    </source>
</evidence>
<keyword evidence="1" id="KW-1133">Transmembrane helix</keyword>
<evidence type="ECO:0000313" key="3">
    <source>
        <dbReference type="Proteomes" id="UP000023152"/>
    </source>
</evidence>
<evidence type="ECO:0000256" key="1">
    <source>
        <dbReference type="SAM" id="Phobius"/>
    </source>
</evidence>
<gene>
    <name evidence="2" type="ORF">RFI_00087</name>
</gene>
<sequence>MRFYVKYSIIVYLHSVWCLYLFSWLDKHTRFFCKNYHLHFNKKGFRIFMGSTVTRSLKTAWNYVAEPLLEVTTHPVKKALIWTGERIGVRKVEGTERHLRAKKANMDDRIIQFRVYKSFIRNDFFAGLASIVTKPLTNIAVMHWWAELKTESGHYYFTQFNHPFQEDYNEIILVYVYNKKINKNMYTFAYVHEFK</sequence>
<feature type="transmembrane region" description="Helical" evidence="1">
    <location>
        <begin position="7"/>
        <end position="25"/>
    </location>
</feature>
<keyword evidence="1" id="KW-0472">Membrane</keyword>
<dbReference type="EMBL" id="ASPP01000087">
    <property type="protein sequence ID" value="ETO36975.1"/>
    <property type="molecule type" value="Genomic_DNA"/>
</dbReference>
<dbReference type="Proteomes" id="UP000023152">
    <property type="component" value="Unassembled WGS sequence"/>
</dbReference>
<reference evidence="2 3" key="1">
    <citation type="journal article" date="2013" name="Curr. Biol.">
        <title>The Genome of the Foraminiferan Reticulomyxa filosa.</title>
        <authorList>
            <person name="Glockner G."/>
            <person name="Hulsmann N."/>
            <person name="Schleicher M."/>
            <person name="Noegel A.A."/>
            <person name="Eichinger L."/>
            <person name="Gallinger C."/>
            <person name="Pawlowski J."/>
            <person name="Sierra R."/>
            <person name="Euteneuer U."/>
            <person name="Pillet L."/>
            <person name="Moustafa A."/>
            <person name="Platzer M."/>
            <person name="Groth M."/>
            <person name="Szafranski K."/>
            <person name="Schliwa M."/>
        </authorList>
    </citation>
    <scope>NUCLEOTIDE SEQUENCE [LARGE SCALE GENOMIC DNA]</scope>
</reference>
<keyword evidence="1" id="KW-0812">Transmembrane</keyword>
<protein>
    <submittedName>
        <fullName evidence="2">Uncharacterized protein</fullName>
    </submittedName>
</protein>
<comment type="caution">
    <text evidence="2">The sequence shown here is derived from an EMBL/GenBank/DDBJ whole genome shotgun (WGS) entry which is preliminary data.</text>
</comment>
<proteinExistence type="predicted"/>
<keyword evidence="3" id="KW-1185">Reference proteome</keyword>
<dbReference type="AlphaFoldDB" id="X6PER3"/>